<organism evidence="5 6">
    <name type="scientific">Morella rubra</name>
    <name type="common">Chinese bayberry</name>
    <dbReference type="NCBI Taxonomy" id="262757"/>
    <lineage>
        <taxon>Eukaryota</taxon>
        <taxon>Viridiplantae</taxon>
        <taxon>Streptophyta</taxon>
        <taxon>Embryophyta</taxon>
        <taxon>Tracheophyta</taxon>
        <taxon>Spermatophyta</taxon>
        <taxon>Magnoliopsida</taxon>
        <taxon>eudicotyledons</taxon>
        <taxon>Gunneridae</taxon>
        <taxon>Pentapetalae</taxon>
        <taxon>rosids</taxon>
        <taxon>fabids</taxon>
        <taxon>Fagales</taxon>
        <taxon>Myricaceae</taxon>
        <taxon>Morella</taxon>
    </lineage>
</organism>
<dbReference type="InterPro" id="IPR050258">
    <property type="entry name" value="Leguminous_Lectin"/>
</dbReference>
<dbReference type="PANTHER" id="PTHR32401:SF47">
    <property type="entry name" value="LEGUME LECTIN DOMAIN-CONTAINING PROTEIN"/>
    <property type="match status" value="1"/>
</dbReference>
<dbReference type="OrthoDB" id="4062651at2759"/>
<dbReference type="PROSITE" id="PS00308">
    <property type="entry name" value="LECTIN_LEGUME_ALPHA"/>
    <property type="match status" value="1"/>
</dbReference>
<dbReference type="AlphaFoldDB" id="A0A6A1W9A1"/>
<comment type="similarity">
    <text evidence="1">Belongs to the leguminous lectin family.</text>
</comment>
<keyword evidence="5" id="KW-0675">Receptor</keyword>
<dbReference type="GO" id="GO:0016301">
    <property type="term" value="F:kinase activity"/>
    <property type="evidence" value="ECO:0007669"/>
    <property type="project" value="UniProtKB-KW"/>
</dbReference>
<evidence type="ECO:0000256" key="3">
    <source>
        <dbReference type="SAM" id="SignalP"/>
    </source>
</evidence>
<gene>
    <name evidence="5" type="ORF">CJ030_MR3G001157</name>
</gene>
<dbReference type="InterPro" id="IPR000985">
    <property type="entry name" value="Lectin_LegA_CS"/>
</dbReference>
<keyword evidence="3" id="KW-0732">Signal</keyword>
<evidence type="ECO:0000259" key="4">
    <source>
        <dbReference type="Pfam" id="PF00139"/>
    </source>
</evidence>
<evidence type="ECO:0000256" key="1">
    <source>
        <dbReference type="ARBA" id="ARBA00007606"/>
    </source>
</evidence>
<dbReference type="PANTHER" id="PTHR32401">
    <property type="entry name" value="CONCANAVALIN A-LIKE LECTIN FAMILY PROTEIN"/>
    <property type="match status" value="1"/>
</dbReference>
<dbReference type="Proteomes" id="UP000516437">
    <property type="component" value="Chromosome 3"/>
</dbReference>
<dbReference type="EMBL" id="RXIC02000021">
    <property type="protein sequence ID" value="KAB1219360.1"/>
    <property type="molecule type" value="Genomic_DNA"/>
</dbReference>
<comment type="caution">
    <text evidence="5">The sequence shown here is derived from an EMBL/GenBank/DDBJ whole genome shotgun (WGS) entry which is preliminary data.</text>
</comment>
<feature type="domain" description="Legume lectin" evidence="4">
    <location>
        <begin position="50"/>
        <end position="193"/>
    </location>
</feature>
<dbReference type="InterPro" id="IPR013320">
    <property type="entry name" value="ConA-like_dom_sf"/>
</dbReference>
<dbReference type="Pfam" id="PF00139">
    <property type="entry name" value="Lectin_legB"/>
    <property type="match status" value="1"/>
</dbReference>
<accession>A0A6A1W9A1</accession>
<evidence type="ECO:0000313" key="6">
    <source>
        <dbReference type="Proteomes" id="UP000516437"/>
    </source>
</evidence>
<sequence length="202" mass="22021">MATLFCKLFKLPLFFVLFLFPFTDSVSFQSSTFDSHASNVILYHGDAPFGGSSRGDGLAFFLAPAGFEIPQNSGGEFLVLFNTTTSTVNSIQNQIVLVKFDSVPNPQWDPPFPHVGINENSLFSSVDAPWNVSLHSGDTIVASILYNATVKNLSVSWTNQTTATSQENTSLSYNIDLSKVLPEWVKIGFSAAVISRPKKGTK</sequence>
<keyword evidence="6" id="KW-1185">Reference proteome</keyword>
<feature type="chain" id="PRO_5025424728" evidence="3">
    <location>
        <begin position="26"/>
        <end position="202"/>
    </location>
</feature>
<feature type="signal peptide" evidence="3">
    <location>
        <begin position="1"/>
        <end position="25"/>
    </location>
</feature>
<evidence type="ECO:0000313" key="5">
    <source>
        <dbReference type="EMBL" id="KAB1219360.1"/>
    </source>
</evidence>
<dbReference type="InterPro" id="IPR001220">
    <property type="entry name" value="Legume_lectin_dom"/>
</dbReference>
<evidence type="ECO:0000256" key="2">
    <source>
        <dbReference type="ARBA" id="ARBA00022734"/>
    </source>
</evidence>
<proteinExistence type="inferred from homology"/>
<protein>
    <submittedName>
        <fullName evidence="5">L-type lectin-domain containing receptor kinase IX.1</fullName>
    </submittedName>
</protein>
<name>A0A6A1W9A1_9ROSI</name>
<reference evidence="5 6" key="1">
    <citation type="journal article" date="2019" name="Plant Biotechnol. J.">
        <title>The red bayberry genome and genetic basis of sex determination.</title>
        <authorList>
            <person name="Jia H.M."/>
            <person name="Jia H.J."/>
            <person name="Cai Q.L."/>
            <person name="Wang Y."/>
            <person name="Zhao H.B."/>
            <person name="Yang W.F."/>
            <person name="Wang G.Y."/>
            <person name="Li Y.H."/>
            <person name="Zhan D.L."/>
            <person name="Shen Y.T."/>
            <person name="Niu Q.F."/>
            <person name="Chang L."/>
            <person name="Qiu J."/>
            <person name="Zhao L."/>
            <person name="Xie H.B."/>
            <person name="Fu W.Y."/>
            <person name="Jin J."/>
            <person name="Li X.W."/>
            <person name="Jiao Y."/>
            <person name="Zhou C.C."/>
            <person name="Tu T."/>
            <person name="Chai C.Y."/>
            <person name="Gao J.L."/>
            <person name="Fan L.J."/>
            <person name="van de Weg E."/>
            <person name="Wang J.Y."/>
            <person name="Gao Z.S."/>
        </authorList>
    </citation>
    <scope>NUCLEOTIDE SEQUENCE [LARGE SCALE GENOMIC DNA]</scope>
    <source>
        <tissue evidence="5">Leaves</tissue>
    </source>
</reference>
<dbReference type="GO" id="GO:0030246">
    <property type="term" value="F:carbohydrate binding"/>
    <property type="evidence" value="ECO:0007669"/>
    <property type="project" value="UniProtKB-KW"/>
</dbReference>
<dbReference type="SUPFAM" id="SSF49899">
    <property type="entry name" value="Concanavalin A-like lectins/glucanases"/>
    <property type="match status" value="1"/>
</dbReference>
<keyword evidence="5" id="KW-0418">Kinase</keyword>
<dbReference type="Gene3D" id="2.60.120.200">
    <property type="match status" value="1"/>
</dbReference>
<keyword evidence="2 5" id="KW-0430">Lectin</keyword>
<keyword evidence="5" id="KW-0808">Transferase</keyword>